<feature type="domain" description="Peptidase S9 prolyl oligopeptidase catalytic" evidence="5">
    <location>
        <begin position="499"/>
        <end position="700"/>
    </location>
</feature>
<dbReference type="Proteomes" id="UP001596391">
    <property type="component" value="Unassembled WGS sequence"/>
</dbReference>
<dbReference type="InterPro" id="IPR029058">
    <property type="entry name" value="AB_hydrolase_fold"/>
</dbReference>
<dbReference type="SUPFAM" id="SSF53474">
    <property type="entry name" value="alpha/beta-Hydrolases"/>
    <property type="match status" value="1"/>
</dbReference>
<keyword evidence="3" id="KW-0720">Serine protease</keyword>
<dbReference type="RefSeq" id="WP_263369846.1">
    <property type="nucleotide sequence ID" value="NZ_JAGSYD010000001.1"/>
</dbReference>
<keyword evidence="1" id="KW-0645">Protease</keyword>
<keyword evidence="2" id="KW-0378">Hydrolase</keyword>
<dbReference type="InterPro" id="IPR051167">
    <property type="entry name" value="Prolyl_oligopep/macrocyclase"/>
</dbReference>
<evidence type="ECO:0000256" key="1">
    <source>
        <dbReference type="ARBA" id="ARBA00022670"/>
    </source>
</evidence>
<evidence type="ECO:0000256" key="3">
    <source>
        <dbReference type="ARBA" id="ARBA00022825"/>
    </source>
</evidence>
<dbReference type="SUPFAM" id="SSF50993">
    <property type="entry name" value="Peptidase/esterase 'gauge' domain"/>
    <property type="match status" value="1"/>
</dbReference>
<dbReference type="InterPro" id="IPR001375">
    <property type="entry name" value="Peptidase_S9_cat"/>
</dbReference>
<dbReference type="Gene3D" id="3.40.50.1820">
    <property type="entry name" value="alpha/beta hydrolase"/>
    <property type="match status" value="1"/>
</dbReference>
<gene>
    <name evidence="7" type="ORF">ACFQBQ_11265</name>
</gene>
<dbReference type="Pfam" id="PF02897">
    <property type="entry name" value="Peptidase_S9_N"/>
    <property type="match status" value="1"/>
</dbReference>
<evidence type="ECO:0000313" key="7">
    <source>
        <dbReference type="EMBL" id="MFC6646150.1"/>
    </source>
</evidence>
<comment type="caution">
    <text evidence="7">The sequence shown here is derived from an EMBL/GenBank/DDBJ whole genome shotgun (WGS) entry which is preliminary data.</text>
</comment>
<keyword evidence="8" id="KW-1185">Reference proteome</keyword>
<dbReference type="InterPro" id="IPR002470">
    <property type="entry name" value="Peptidase_S9A"/>
</dbReference>
<dbReference type="Gene3D" id="2.130.10.120">
    <property type="entry name" value="Prolyl oligopeptidase, N-terminal domain"/>
    <property type="match status" value="1"/>
</dbReference>
<evidence type="ECO:0000259" key="5">
    <source>
        <dbReference type="Pfam" id="PF00326"/>
    </source>
</evidence>
<protein>
    <submittedName>
        <fullName evidence="7">Prolyl oligopeptidase family protein</fullName>
    </submittedName>
</protein>
<dbReference type="PANTHER" id="PTHR42881:SF13">
    <property type="entry name" value="PROLYL ENDOPEPTIDASE"/>
    <property type="match status" value="1"/>
</dbReference>
<reference evidence="8" key="1">
    <citation type="journal article" date="2019" name="Int. J. Syst. Evol. Microbiol.">
        <title>The Global Catalogue of Microorganisms (GCM) 10K type strain sequencing project: providing services to taxonomists for standard genome sequencing and annotation.</title>
        <authorList>
            <consortium name="The Broad Institute Genomics Platform"/>
            <consortium name="The Broad Institute Genome Sequencing Center for Infectious Disease"/>
            <person name="Wu L."/>
            <person name="Ma J."/>
        </authorList>
    </citation>
    <scope>NUCLEOTIDE SEQUENCE [LARGE SCALE GENOMIC DNA]</scope>
    <source>
        <strain evidence="8">CGMCC 1.16026</strain>
    </source>
</reference>
<evidence type="ECO:0000256" key="4">
    <source>
        <dbReference type="SAM" id="SignalP"/>
    </source>
</evidence>
<dbReference type="EMBL" id="JBHSWI010000001">
    <property type="protein sequence ID" value="MFC6646150.1"/>
    <property type="molecule type" value="Genomic_DNA"/>
</dbReference>
<dbReference type="InterPro" id="IPR023302">
    <property type="entry name" value="Pept_S9A_N"/>
</dbReference>
<feature type="domain" description="Peptidase S9A N-terminal" evidence="6">
    <location>
        <begin position="23"/>
        <end position="431"/>
    </location>
</feature>
<accession>A0ABW1Z9I6</accession>
<dbReference type="PRINTS" id="PR00862">
    <property type="entry name" value="PROLIGOPTASE"/>
</dbReference>
<organism evidence="7 8">
    <name type="scientific">Granulicella cerasi</name>
    <dbReference type="NCBI Taxonomy" id="741063"/>
    <lineage>
        <taxon>Bacteria</taxon>
        <taxon>Pseudomonadati</taxon>
        <taxon>Acidobacteriota</taxon>
        <taxon>Terriglobia</taxon>
        <taxon>Terriglobales</taxon>
        <taxon>Acidobacteriaceae</taxon>
        <taxon>Granulicella</taxon>
    </lineage>
</organism>
<dbReference type="Pfam" id="PF00326">
    <property type="entry name" value="Peptidase_S9"/>
    <property type="match status" value="1"/>
</dbReference>
<name>A0ABW1Z9I6_9BACT</name>
<proteinExistence type="predicted"/>
<evidence type="ECO:0000259" key="6">
    <source>
        <dbReference type="Pfam" id="PF02897"/>
    </source>
</evidence>
<feature type="signal peptide" evidence="4">
    <location>
        <begin position="1"/>
        <end position="23"/>
    </location>
</feature>
<evidence type="ECO:0000256" key="2">
    <source>
        <dbReference type="ARBA" id="ARBA00022801"/>
    </source>
</evidence>
<feature type="chain" id="PRO_5046557590" evidence="4">
    <location>
        <begin position="24"/>
        <end position="702"/>
    </location>
</feature>
<keyword evidence="4" id="KW-0732">Signal</keyword>
<dbReference type="PANTHER" id="PTHR42881">
    <property type="entry name" value="PROLYL ENDOPEPTIDASE"/>
    <property type="match status" value="1"/>
</dbReference>
<sequence length="702" mass="77337">MKISNLARVLALVAAVSAVGARAQQAPEDKYLWLEDPTGPKAMQWVNAENAKTTAKFEADPRFAKDYADALAILNDPQKLAMPGLKQDVVYNSWNDAQHLRGLLRRTSLADYLTDAPHWQPVLDVDALNKEEHAKWVSRGMNCLYPGNDMCLAMLSNGGEDATSGREFDLKAAKFVPGGFTLPRSKNQVAWQDKDTLLIARDWGAGTVTNSGYPFVVKRWKRGTPLESAVEVFRGAETDQLYSAGYVLHDASGNSAVLFHRGDTFFTSKTFIETPKGLKQLGIPAKASVETMVDGRVLIHTHEDWKTDAGKLIPAGSLVEVPLVEVKRDPEHLKPHVVFAPTAKEFLQTVRDTPHGLIVTTLDNVQGRAYLYTPTTKGWASKRLALPENSAIAIVSTDDQSDHYVLSVTSFLTPTTLYLGDAKTGELKVIKTAPARFDASKDEVEQFFATSKDGTKVPYFVVHPKGMKLDGMNPTLLTAYGGFEVSRTPAYNAVDGKLWLEKGGVYVLANIRGGGEFGPAWHEAGLDVKRQVVYDDFAAVGEDLIRRKITSVPHLGIMGGSNGGLLMGVEMTERSDLWNAVIIEVPLLDMIRISKIAAGASWVGEYGSVDDPKVMQFWLDHSPYHQLKPGVKYPEPFIWTTTKDDRVGPQHARKFAAKMAELGYPYYFYEVIEGGHGSGADAKQTAHTDAMNYVYLKQKLMN</sequence>
<evidence type="ECO:0000313" key="8">
    <source>
        <dbReference type="Proteomes" id="UP001596391"/>
    </source>
</evidence>